<keyword evidence="4 6" id="KW-0560">Oxidoreductase</keyword>
<dbReference type="InterPro" id="IPR044861">
    <property type="entry name" value="IPNS-like_FE2OG_OXY"/>
</dbReference>
<dbReference type="InterPro" id="IPR026992">
    <property type="entry name" value="DIOX_N"/>
</dbReference>
<dbReference type="Pfam" id="PF03171">
    <property type="entry name" value="2OG-FeII_Oxy"/>
    <property type="match status" value="2"/>
</dbReference>
<accession>A0A3Q7I5X7</accession>
<dbReference type="EnsemblPlants" id="Solyc09g066310.3.1">
    <property type="protein sequence ID" value="Solyc09g066310.3.1"/>
    <property type="gene ID" value="Solyc09g066310.3"/>
</dbReference>
<dbReference type="Gene3D" id="2.60.120.330">
    <property type="entry name" value="B-lactam Antibiotic, Isopenicillin N Synthase, Chain"/>
    <property type="match status" value="2"/>
</dbReference>
<dbReference type="InterPro" id="IPR050295">
    <property type="entry name" value="Plant_2OG-oxidoreductases"/>
</dbReference>
<evidence type="ECO:0000313" key="8">
    <source>
        <dbReference type="EnsemblPlants" id="Solyc09g066310.3.1"/>
    </source>
</evidence>
<comment type="similarity">
    <text evidence="1 6">Belongs to the iron/ascorbate-dependent oxidoreductase family.</text>
</comment>
<evidence type="ECO:0000256" key="1">
    <source>
        <dbReference type="ARBA" id="ARBA00008056"/>
    </source>
</evidence>
<keyword evidence="2 6" id="KW-0479">Metal-binding</keyword>
<dbReference type="InterPro" id="IPR027443">
    <property type="entry name" value="IPNS-like_sf"/>
</dbReference>
<name>A0A3Q7I5X7_SOLLC</name>
<keyword evidence="9" id="KW-1185">Reference proteome</keyword>
<evidence type="ECO:0000256" key="5">
    <source>
        <dbReference type="ARBA" id="ARBA00023004"/>
    </source>
</evidence>
<evidence type="ECO:0000256" key="6">
    <source>
        <dbReference type="RuleBase" id="RU003682"/>
    </source>
</evidence>
<organism evidence="8">
    <name type="scientific">Solanum lycopersicum</name>
    <name type="common">Tomato</name>
    <name type="synonym">Lycopersicon esculentum</name>
    <dbReference type="NCBI Taxonomy" id="4081"/>
    <lineage>
        <taxon>Eukaryota</taxon>
        <taxon>Viridiplantae</taxon>
        <taxon>Streptophyta</taxon>
        <taxon>Embryophyta</taxon>
        <taxon>Tracheophyta</taxon>
        <taxon>Spermatophyta</taxon>
        <taxon>Magnoliopsida</taxon>
        <taxon>eudicotyledons</taxon>
        <taxon>Gunneridae</taxon>
        <taxon>Pentapetalae</taxon>
        <taxon>asterids</taxon>
        <taxon>lamiids</taxon>
        <taxon>Solanales</taxon>
        <taxon>Solanaceae</taxon>
        <taxon>Solanoideae</taxon>
        <taxon>Solaneae</taxon>
        <taxon>Solanum</taxon>
        <taxon>Solanum subgen. Lycopersicon</taxon>
    </lineage>
</organism>
<dbReference type="Pfam" id="PF14226">
    <property type="entry name" value="DIOX_N"/>
    <property type="match status" value="1"/>
</dbReference>
<feature type="domain" description="Fe2OG dioxygenase" evidence="7">
    <location>
        <begin position="347"/>
        <end position="447"/>
    </location>
</feature>
<dbReference type="PROSITE" id="PS51471">
    <property type="entry name" value="FE2OG_OXY"/>
    <property type="match status" value="2"/>
</dbReference>
<reference evidence="8" key="2">
    <citation type="submission" date="2019-01" db="UniProtKB">
        <authorList>
            <consortium name="EnsemblPlants"/>
        </authorList>
    </citation>
    <scope>IDENTIFICATION</scope>
    <source>
        <strain evidence="8">cv. Heinz 1706</strain>
    </source>
</reference>
<keyword evidence="3" id="KW-0847">Vitamin C</keyword>
<dbReference type="InParanoid" id="A0A3Q7I5X7"/>
<dbReference type="InterPro" id="IPR005123">
    <property type="entry name" value="Oxoglu/Fe-dep_dioxygenase_dom"/>
</dbReference>
<dbReference type="Gramene" id="Solyc09g066310.3.1">
    <property type="protein sequence ID" value="Solyc09g066310.3.1"/>
    <property type="gene ID" value="Solyc09g066310.3"/>
</dbReference>
<dbReference type="SUPFAM" id="SSF51197">
    <property type="entry name" value="Clavaminate synthase-like"/>
    <property type="match status" value="2"/>
</dbReference>
<proteinExistence type="inferred from homology"/>
<dbReference type="GO" id="GO:0002238">
    <property type="term" value="P:response to molecule of fungal origin"/>
    <property type="evidence" value="ECO:0007669"/>
    <property type="project" value="UniProtKB-ARBA"/>
</dbReference>
<feature type="domain" description="Fe2OG dioxygenase" evidence="7">
    <location>
        <begin position="161"/>
        <end position="269"/>
    </location>
</feature>
<sequence length="494" mass="55032">MAEERPGDAHIPICTKIPVIDLGKSQKFETIKQLLLAGQEFGFFQVINHGISENVTTQTMSTFEEFFNNITDEDKVNVASRKGWMFTGSEEEVKNGVHLWRDNIKHPHPLHKCMQSWPDKPASYREVVGRYVAEIRKLSLTILELIGQGLGIESGYFDEQSQVQLLSANNYPPCPDPSLTLGIPKHLDPSLITIIYQGNVSGLQVLVDGKWMCVEAVPNAFVVNIGNQLEVINHGISENVATQALSTFEEFFNNITDEDKVNVASRKGWMFTGSEEEVKNGVHLWRDNIKHPCHPLHKCMQSWPDKPASYRKVVGRYVAEIRKLSLTILELIGQGLGIESGYFDEQSQVQLLSANNYPPCPDPSLTLGILKHLDPSLITIIYQGNVSGLQVLVDGKWMCVEAVPNAFVVNIGNQLEMISNGMLRSVMHRAVTNSKEARTSIALFVNPTPNSIVEPAKVLLNESNPPLYKSILYKDFINASKAFGAHTDAIQNDV</sequence>
<dbReference type="GO" id="GO:0046872">
    <property type="term" value="F:metal ion binding"/>
    <property type="evidence" value="ECO:0007669"/>
    <property type="project" value="UniProtKB-KW"/>
</dbReference>
<dbReference type="OMA" id="HPLHKCM"/>
<evidence type="ECO:0000256" key="3">
    <source>
        <dbReference type="ARBA" id="ARBA00022896"/>
    </source>
</evidence>
<dbReference type="PANTHER" id="PTHR47991">
    <property type="entry name" value="OXOGLUTARATE/IRON-DEPENDENT DIOXYGENASE"/>
    <property type="match status" value="1"/>
</dbReference>
<reference evidence="8" key="1">
    <citation type="journal article" date="2012" name="Nature">
        <title>The tomato genome sequence provides insights into fleshy fruit evolution.</title>
        <authorList>
            <consortium name="Tomato Genome Consortium"/>
        </authorList>
    </citation>
    <scope>NUCLEOTIDE SEQUENCE [LARGE SCALE GENOMIC DNA]</scope>
    <source>
        <strain evidence="8">cv. Heinz 1706</strain>
    </source>
</reference>
<evidence type="ECO:0000313" key="9">
    <source>
        <dbReference type="Proteomes" id="UP000004994"/>
    </source>
</evidence>
<dbReference type="GO" id="GO:0009805">
    <property type="term" value="P:coumarin biosynthetic process"/>
    <property type="evidence" value="ECO:0007669"/>
    <property type="project" value="UniProtKB-ARBA"/>
</dbReference>
<evidence type="ECO:0000256" key="2">
    <source>
        <dbReference type="ARBA" id="ARBA00022723"/>
    </source>
</evidence>
<protein>
    <recommendedName>
        <fullName evidence="7">Fe2OG dioxygenase domain-containing protein</fullName>
    </recommendedName>
</protein>
<evidence type="ECO:0000256" key="4">
    <source>
        <dbReference type="ARBA" id="ARBA00023002"/>
    </source>
</evidence>
<keyword evidence="5 6" id="KW-0408">Iron</keyword>
<dbReference type="GO" id="GO:0031418">
    <property type="term" value="F:L-ascorbic acid binding"/>
    <property type="evidence" value="ECO:0007669"/>
    <property type="project" value="UniProtKB-KW"/>
</dbReference>
<dbReference type="GO" id="GO:0016706">
    <property type="term" value="F:2-oxoglutarate-dependent dioxygenase activity"/>
    <property type="evidence" value="ECO:0007669"/>
    <property type="project" value="UniProtKB-ARBA"/>
</dbReference>
<evidence type="ECO:0000259" key="7">
    <source>
        <dbReference type="PROSITE" id="PS51471"/>
    </source>
</evidence>
<dbReference type="AlphaFoldDB" id="A0A3Q7I5X7"/>
<dbReference type="Proteomes" id="UP000004994">
    <property type="component" value="Chromosome 9"/>
</dbReference>